<dbReference type="Gene3D" id="3.90.550.10">
    <property type="entry name" value="Spore Coat Polysaccharide Biosynthesis Protein SpsA, Chain A"/>
    <property type="match status" value="1"/>
</dbReference>
<dbReference type="Pfam" id="PF02348">
    <property type="entry name" value="CTP_transf_3"/>
    <property type="match status" value="1"/>
</dbReference>
<dbReference type="InterPro" id="IPR003329">
    <property type="entry name" value="Cytidylyl_trans"/>
</dbReference>
<name>A0A382NVN1_9ZZZZ</name>
<dbReference type="PANTHER" id="PTHR21485">
    <property type="entry name" value="HAD SUPERFAMILY MEMBERS CMAS AND KDSC"/>
    <property type="match status" value="1"/>
</dbReference>
<dbReference type="PANTHER" id="PTHR21485:SF6">
    <property type="entry name" value="N-ACYLNEURAMINATE CYTIDYLYLTRANSFERASE-RELATED"/>
    <property type="match status" value="1"/>
</dbReference>
<dbReference type="InterPro" id="IPR050793">
    <property type="entry name" value="CMP-NeuNAc_synthase"/>
</dbReference>
<dbReference type="EMBL" id="UINC01102720">
    <property type="protein sequence ID" value="SVC64558.1"/>
    <property type="molecule type" value="Genomic_DNA"/>
</dbReference>
<sequence>MAYTIASCRRCALIDRVIVSTDSAEYAEIAMHYGAEVPFLRPPELSQSESPDSEFIVHALDWLADEGREPIRLVHMRPTTPLRNSAVVDRGIATFVENEDASALRSVHEMSESAYKTLEIVPGGWLARLGMKDTELDAVNLARQSFPNTYVANGYVDVLSVARIRLTGKIHGDRVMAFITPPVAEVDTEIDFKFLEFCVASDPLLASSVEV</sequence>
<proteinExistence type="predicted"/>
<organism evidence="1">
    <name type="scientific">marine metagenome</name>
    <dbReference type="NCBI Taxonomy" id="408172"/>
    <lineage>
        <taxon>unclassified sequences</taxon>
        <taxon>metagenomes</taxon>
        <taxon>ecological metagenomes</taxon>
    </lineage>
</organism>
<dbReference type="GO" id="GO:0008781">
    <property type="term" value="F:N-acylneuraminate cytidylyltransferase activity"/>
    <property type="evidence" value="ECO:0007669"/>
    <property type="project" value="TreeGrafter"/>
</dbReference>
<evidence type="ECO:0000313" key="1">
    <source>
        <dbReference type="EMBL" id="SVC64558.1"/>
    </source>
</evidence>
<reference evidence="1" key="1">
    <citation type="submission" date="2018-05" db="EMBL/GenBank/DDBJ databases">
        <authorList>
            <person name="Lanie J.A."/>
            <person name="Ng W.-L."/>
            <person name="Kazmierczak K.M."/>
            <person name="Andrzejewski T.M."/>
            <person name="Davidsen T.M."/>
            <person name="Wayne K.J."/>
            <person name="Tettelin H."/>
            <person name="Glass J.I."/>
            <person name="Rusch D."/>
            <person name="Podicherti R."/>
            <person name="Tsui H.-C.T."/>
            <person name="Winkler M.E."/>
        </authorList>
    </citation>
    <scope>NUCLEOTIDE SEQUENCE</scope>
</reference>
<dbReference type="SUPFAM" id="SSF53448">
    <property type="entry name" value="Nucleotide-diphospho-sugar transferases"/>
    <property type="match status" value="1"/>
</dbReference>
<dbReference type="InterPro" id="IPR029044">
    <property type="entry name" value="Nucleotide-diphossugar_trans"/>
</dbReference>
<accession>A0A382NVN1</accession>
<dbReference type="AlphaFoldDB" id="A0A382NVN1"/>
<gene>
    <name evidence="1" type="ORF">METZ01_LOCUS317412</name>
</gene>
<protein>
    <submittedName>
        <fullName evidence="1">Uncharacterized protein</fullName>
    </submittedName>
</protein>